<dbReference type="SMART" id="SM00322">
    <property type="entry name" value="KH"/>
    <property type="match status" value="3"/>
</dbReference>
<dbReference type="OMA" id="LLHAWKS"/>
<evidence type="ECO:0000256" key="1">
    <source>
        <dbReference type="ARBA" id="ARBA00022737"/>
    </source>
</evidence>
<feature type="domain" description="K Homology" evidence="3">
    <location>
        <begin position="32"/>
        <end position="105"/>
    </location>
</feature>
<evidence type="ECO:0000259" key="3">
    <source>
        <dbReference type="SMART" id="SM00322"/>
    </source>
</evidence>
<dbReference type="InterPro" id="IPR004088">
    <property type="entry name" value="KH_dom_type_1"/>
</dbReference>
<dbReference type="SUPFAM" id="SSF54791">
    <property type="entry name" value="Eukaryotic type KH-domain (KH-domain type I)"/>
    <property type="match status" value="3"/>
</dbReference>
<feature type="domain" description="K Homology" evidence="3">
    <location>
        <begin position="264"/>
        <end position="324"/>
    </location>
</feature>
<evidence type="ECO:0000313" key="5">
    <source>
        <dbReference type="Proteomes" id="UP000825935"/>
    </source>
</evidence>
<name>A0A8T2T8V6_CERRI</name>
<dbReference type="InterPro" id="IPR004087">
    <property type="entry name" value="KH_dom"/>
</dbReference>
<dbReference type="InterPro" id="IPR036612">
    <property type="entry name" value="KH_dom_type_1_sf"/>
</dbReference>
<feature type="domain" description="K Homology" evidence="3">
    <location>
        <begin position="114"/>
        <end position="187"/>
    </location>
</feature>
<dbReference type="PANTHER" id="PTHR10288">
    <property type="entry name" value="KH DOMAIN CONTAINING RNA BINDING PROTEIN"/>
    <property type="match status" value="1"/>
</dbReference>
<dbReference type="Proteomes" id="UP000825935">
    <property type="component" value="Chromosome 14"/>
</dbReference>
<dbReference type="AlphaFoldDB" id="A0A8T2T8V6"/>
<dbReference type="OrthoDB" id="441329at2759"/>
<dbReference type="Gene3D" id="3.30.1370.10">
    <property type="entry name" value="K Homology domain, type 1"/>
    <property type="match status" value="3"/>
</dbReference>
<comment type="caution">
    <text evidence="4">The sequence shown here is derived from an EMBL/GenBank/DDBJ whole genome shotgun (WGS) entry which is preliminary data.</text>
</comment>
<sequence>MDSSPSTSDTTKSASPMARQLIDHTTENGNEATSLLRFLISNATAGSVIGKGGATISELQSKSGAKIQLSRNHEYFPGTTDRVVHLSGSTYQIVAAFKLILSKIQDETEDLEPKANQVRLVIPHLFCGAIIGKGGATIRTLMEESGAVIKLSSLERTAANLQDRIVSITGSFDAQLHAGTLIAKKLSEDGNYIQYASGFMRTGMAPQGVHQGMLQGSFPIAPSIVPFPYGPVAYNDYHTKGMVAPYMGMPPAPFHLQLPVYPGNAPNTVIPVPDECIGAILGRGGRTILEIQQSTGVHIRISDRGDFVPGTNHRYMNFFLSQLNKPPWAFRIY</sequence>
<proteinExistence type="predicted"/>
<dbReference type="EMBL" id="CM035419">
    <property type="protein sequence ID" value="KAH7415936.1"/>
    <property type="molecule type" value="Genomic_DNA"/>
</dbReference>
<dbReference type="CDD" id="cd22437">
    <property type="entry name" value="KH-I_BTR1_rpt2"/>
    <property type="match status" value="1"/>
</dbReference>
<evidence type="ECO:0000313" key="4">
    <source>
        <dbReference type="EMBL" id="KAH7415936.1"/>
    </source>
</evidence>
<reference evidence="4" key="1">
    <citation type="submission" date="2021-08" db="EMBL/GenBank/DDBJ databases">
        <title>WGS assembly of Ceratopteris richardii.</title>
        <authorList>
            <person name="Marchant D.B."/>
            <person name="Chen G."/>
            <person name="Jenkins J."/>
            <person name="Shu S."/>
            <person name="Leebens-Mack J."/>
            <person name="Grimwood J."/>
            <person name="Schmutz J."/>
            <person name="Soltis P."/>
            <person name="Soltis D."/>
            <person name="Chen Z.-H."/>
        </authorList>
    </citation>
    <scope>NUCLEOTIDE SEQUENCE</scope>
    <source>
        <strain evidence="4">Whitten #5841</strain>
        <tissue evidence="4">Leaf</tissue>
    </source>
</reference>
<keyword evidence="2" id="KW-0694">RNA-binding</keyword>
<gene>
    <name evidence="4" type="ORF">KP509_14G067500</name>
</gene>
<dbReference type="Pfam" id="PF00013">
    <property type="entry name" value="KH_1"/>
    <property type="match status" value="3"/>
</dbReference>
<evidence type="ECO:0000256" key="2">
    <source>
        <dbReference type="PROSITE-ProRule" id="PRU00117"/>
    </source>
</evidence>
<protein>
    <recommendedName>
        <fullName evidence="3">K Homology domain-containing protein</fullName>
    </recommendedName>
</protein>
<keyword evidence="5" id="KW-1185">Reference proteome</keyword>
<keyword evidence="1" id="KW-0677">Repeat</keyword>
<organism evidence="4 5">
    <name type="scientific">Ceratopteris richardii</name>
    <name type="common">Triangle waterfern</name>
    <dbReference type="NCBI Taxonomy" id="49495"/>
    <lineage>
        <taxon>Eukaryota</taxon>
        <taxon>Viridiplantae</taxon>
        <taxon>Streptophyta</taxon>
        <taxon>Embryophyta</taxon>
        <taxon>Tracheophyta</taxon>
        <taxon>Polypodiopsida</taxon>
        <taxon>Polypodiidae</taxon>
        <taxon>Polypodiales</taxon>
        <taxon>Pteridineae</taxon>
        <taxon>Pteridaceae</taxon>
        <taxon>Parkerioideae</taxon>
        <taxon>Ceratopteris</taxon>
    </lineage>
</organism>
<accession>A0A8T2T8V6</accession>
<dbReference type="GO" id="GO:0003723">
    <property type="term" value="F:RNA binding"/>
    <property type="evidence" value="ECO:0007669"/>
    <property type="project" value="UniProtKB-UniRule"/>
</dbReference>
<dbReference type="PROSITE" id="PS50084">
    <property type="entry name" value="KH_TYPE_1"/>
    <property type="match status" value="3"/>
</dbReference>